<dbReference type="Gene3D" id="3.40.50.300">
    <property type="entry name" value="P-loop containing nucleotide triphosphate hydrolases"/>
    <property type="match status" value="1"/>
</dbReference>
<evidence type="ECO:0000256" key="2">
    <source>
        <dbReference type="ARBA" id="ARBA00022741"/>
    </source>
</evidence>
<evidence type="ECO:0000256" key="5">
    <source>
        <dbReference type="ARBA" id="ARBA00023136"/>
    </source>
</evidence>
<keyword evidence="4 6" id="KW-1133">Transmembrane helix</keyword>
<dbReference type="InterPro" id="IPR003593">
    <property type="entry name" value="AAA+_ATPase"/>
</dbReference>
<dbReference type="InterPro" id="IPR050173">
    <property type="entry name" value="ABC_transporter_C-like"/>
</dbReference>
<keyword evidence="5 6" id="KW-0472">Membrane</keyword>
<evidence type="ECO:0000256" key="4">
    <source>
        <dbReference type="ARBA" id="ARBA00022989"/>
    </source>
</evidence>
<dbReference type="Gene3D" id="1.20.1560.10">
    <property type="entry name" value="ABC transporter type 1, transmembrane domain"/>
    <property type="match status" value="1"/>
</dbReference>
<evidence type="ECO:0000313" key="9">
    <source>
        <dbReference type="Proteomes" id="UP001369815"/>
    </source>
</evidence>
<feature type="transmembrane region" description="Helical" evidence="6">
    <location>
        <begin position="7"/>
        <end position="28"/>
    </location>
</feature>
<evidence type="ECO:0000256" key="3">
    <source>
        <dbReference type="ARBA" id="ARBA00022840"/>
    </source>
</evidence>
<dbReference type="PANTHER" id="PTHR24223">
    <property type="entry name" value="ATP-BINDING CASSETTE SUB-FAMILY C"/>
    <property type="match status" value="1"/>
</dbReference>
<dbReference type="GO" id="GO:0042626">
    <property type="term" value="F:ATPase-coupled transmembrane transporter activity"/>
    <property type="evidence" value="ECO:0007669"/>
    <property type="project" value="TreeGrafter"/>
</dbReference>
<dbReference type="PROSITE" id="PS00211">
    <property type="entry name" value="ABC_TRANSPORTER_1"/>
    <property type="match status" value="1"/>
</dbReference>
<gene>
    <name evidence="8" type="ORF">Daesc_008906</name>
</gene>
<evidence type="ECO:0000313" key="8">
    <source>
        <dbReference type="EMBL" id="KAK6948835.1"/>
    </source>
</evidence>
<dbReference type="GO" id="GO:0016020">
    <property type="term" value="C:membrane"/>
    <property type="evidence" value="ECO:0007669"/>
    <property type="project" value="InterPro"/>
</dbReference>
<dbReference type="GO" id="GO:0016887">
    <property type="term" value="F:ATP hydrolysis activity"/>
    <property type="evidence" value="ECO:0007669"/>
    <property type="project" value="InterPro"/>
</dbReference>
<reference evidence="8 9" key="1">
    <citation type="journal article" date="2024" name="Front Chem Biol">
        <title>Unveiling the potential of Daldinia eschscholtzii MFLUCC 19-0629 through bioactivity and bioinformatics studies for enhanced sustainable agriculture production.</title>
        <authorList>
            <person name="Brooks S."/>
            <person name="Weaver J.A."/>
            <person name="Klomchit A."/>
            <person name="Alharthi S.A."/>
            <person name="Onlamun T."/>
            <person name="Nurani R."/>
            <person name="Vong T.K."/>
            <person name="Alberti F."/>
            <person name="Greco C."/>
        </authorList>
    </citation>
    <scope>NUCLEOTIDE SEQUENCE [LARGE SCALE GENOMIC DNA]</scope>
    <source>
        <strain evidence="8">MFLUCC 19-0629</strain>
    </source>
</reference>
<dbReference type="InterPro" id="IPR017871">
    <property type="entry name" value="ABC_transporter-like_CS"/>
</dbReference>
<dbReference type="PROSITE" id="PS50893">
    <property type="entry name" value="ABC_TRANSPORTER_2"/>
    <property type="match status" value="1"/>
</dbReference>
<dbReference type="SUPFAM" id="SSF52540">
    <property type="entry name" value="P-loop containing nucleoside triphosphate hydrolases"/>
    <property type="match status" value="1"/>
</dbReference>
<dbReference type="GO" id="GO:0005524">
    <property type="term" value="F:ATP binding"/>
    <property type="evidence" value="ECO:0007669"/>
    <property type="project" value="UniProtKB-KW"/>
</dbReference>
<dbReference type="InterPro" id="IPR003439">
    <property type="entry name" value="ABC_transporter-like_ATP-bd"/>
</dbReference>
<dbReference type="Pfam" id="PF00005">
    <property type="entry name" value="ABC_tran"/>
    <property type="match status" value="1"/>
</dbReference>
<comment type="caution">
    <text evidence="8">The sequence shown here is derived from an EMBL/GenBank/DDBJ whole genome shotgun (WGS) entry which is preliminary data.</text>
</comment>
<keyword evidence="2" id="KW-0547">Nucleotide-binding</keyword>
<organism evidence="8 9">
    <name type="scientific">Daldinia eschscholtzii</name>
    <dbReference type="NCBI Taxonomy" id="292717"/>
    <lineage>
        <taxon>Eukaryota</taxon>
        <taxon>Fungi</taxon>
        <taxon>Dikarya</taxon>
        <taxon>Ascomycota</taxon>
        <taxon>Pezizomycotina</taxon>
        <taxon>Sordariomycetes</taxon>
        <taxon>Xylariomycetidae</taxon>
        <taxon>Xylariales</taxon>
        <taxon>Hypoxylaceae</taxon>
        <taxon>Daldinia</taxon>
    </lineage>
</organism>
<name>A0AAX6M862_9PEZI</name>
<evidence type="ECO:0000256" key="1">
    <source>
        <dbReference type="ARBA" id="ARBA00022692"/>
    </source>
</evidence>
<keyword evidence="3" id="KW-0067">ATP-binding</keyword>
<proteinExistence type="predicted"/>
<keyword evidence="9" id="KW-1185">Reference proteome</keyword>
<dbReference type="AlphaFoldDB" id="A0AAX6M862"/>
<dbReference type="EMBL" id="JBANMG010000009">
    <property type="protein sequence ID" value="KAK6948835.1"/>
    <property type="molecule type" value="Genomic_DNA"/>
</dbReference>
<dbReference type="InterPro" id="IPR036640">
    <property type="entry name" value="ABC1_TM_sf"/>
</dbReference>
<evidence type="ECO:0000256" key="6">
    <source>
        <dbReference type="SAM" id="Phobius"/>
    </source>
</evidence>
<keyword evidence="1 6" id="KW-0812">Transmembrane</keyword>
<sequence>MVQQWSNLVLDIVVMVMATVLTALAVRLHSNSGFAGASLVTVMNFGENLSGIVIYYTRLETSIGAIARLKTFNEDVKPEDKQEEDIIPPEQWPYSGEVELKGVSASYDSSSHRTKINSGEKIAICGRTGSGKSSFKALLLKLLDPLPDAPGEAIIDNTPLNRINRQTLRQRIIAVPQEAVFLPDGFTFKANLDPSDVSTAEACQSVLEAVGMWLFVQEWGGLNAGMNGGVLSAGQRQLLSLGRALLRRRIRAQNLGLGEGRSEGGFLLLDEVSSTVDHETEFLMQEIIRNEFKAYTVISGSHRLDMIMDFDTVVVMDTGKIIEVRNPMVLANKETKFGELVKAGAR</sequence>
<feature type="domain" description="ABC transporter" evidence="7">
    <location>
        <begin position="81"/>
        <end position="343"/>
    </location>
</feature>
<dbReference type="InterPro" id="IPR027417">
    <property type="entry name" value="P-loop_NTPase"/>
</dbReference>
<dbReference type="SMART" id="SM00382">
    <property type="entry name" value="AAA"/>
    <property type="match status" value="1"/>
</dbReference>
<accession>A0AAX6M862</accession>
<dbReference type="PANTHER" id="PTHR24223:SF345">
    <property type="entry name" value="ABC MULTIDRUG TRANSPORTER (EUROFUNG)"/>
    <property type="match status" value="1"/>
</dbReference>
<evidence type="ECO:0000259" key="7">
    <source>
        <dbReference type="PROSITE" id="PS50893"/>
    </source>
</evidence>
<dbReference type="Proteomes" id="UP001369815">
    <property type="component" value="Unassembled WGS sequence"/>
</dbReference>
<protein>
    <recommendedName>
        <fullName evidence="7">ABC transporter domain-containing protein</fullName>
    </recommendedName>
</protein>